<dbReference type="Proteomes" id="UP001501204">
    <property type="component" value="Unassembled WGS sequence"/>
</dbReference>
<keyword evidence="4" id="KW-1185">Reference proteome</keyword>
<dbReference type="Pfam" id="PF20447">
    <property type="entry name" value="DUF6704"/>
    <property type="match status" value="1"/>
</dbReference>
<proteinExistence type="predicted"/>
<evidence type="ECO:0008006" key="5">
    <source>
        <dbReference type="Google" id="ProtNLM"/>
    </source>
</evidence>
<keyword evidence="2" id="KW-1133">Transmembrane helix</keyword>
<evidence type="ECO:0000313" key="3">
    <source>
        <dbReference type="EMBL" id="GAA1751832.1"/>
    </source>
</evidence>
<dbReference type="InterPro" id="IPR046550">
    <property type="entry name" value="DUF6704"/>
</dbReference>
<organism evidence="3 4">
    <name type="scientific">Kocuria aegyptia</name>
    <dbReference type="NCBI Taxonomy" id="330943"/>
    <lineage>
        <taxon>Bacteria</taxon>
        <taxon>Bacillati</taxon>
        <taxon>Actinomycetota</taxon>
        <taxon>Actinomycetes</taxon>
        <taxon>Micrococcales</taxon>
        <taxon>Micrococcaceae</taxon>
        <taxon>Kocuria</taxon>
    </lineage>
</organism>
<comment type="caution">
    <text evidence="3">The sequence shown here is derived from an EMBL/GenBank/DDBJ whole genome shotgun (WGS) entry which is preliminary data.</text>
</comment>
<gene>
    <name evidence="3" type="ORF">GCM10009767_08530</name>
</gene>
<accession>A0ABN2KCI7</accession>
<keyword evidence="2" id="KW-0812">Transmembrane</keyword>
<protein>
    <recommendedName>
        <fullName evidence="5">DUF2631 domain-containing protein</fullName>
    </recommendedName>
</protein>
<evidence type="ECO:0000256" key="2">
    <source>
        <dbReference type="SAM" id="Phobius"/>
    </source>
</evidence>
<name>A0ABN2KCI7_9MICC</name>
<dbReference type="EMBL" id="BAAAOA010000010">
    <property type="protein sequence ID" value="GAA1751832.1"/>
    <property type="molecule type" value="Genomic_DNA"/>
</dbReference>
<feature type="compositionally biased region" description="Low complexity" evidence="1">
    <location>
        <begin position="8"/>
        <end position="24"/>
    </location>
</feature>
<sequence>MGRDRMSATAAPRRGRASGAGRLRQGNRECNNMANENEIVLDHTGFVGHGNTLAAWVTVGIMSVGVIVGVVGFTVGSNAVLIAGIVLVVVGLVAGAVLGRMGHGSGSEQRKHEARNHQG</sequence>
<keyword evidence="2" id="KW-0472">Membrane</keyword>
<feature type="region of interest" description="Disordered" evidence="1">
    <location>
        <begin position="1"/>
        <end position="26"/>
    </location>
</feature>
<feature type="transmembrane region" description="Helical" evidence="2">
    <location>
        <begin position="79"/>
        <end position="101"/>
    </location>
</feature>
<reference evidence="3 4" key="1">
    <citation type="journal article" date="2019" name="Int. J. Syst. Evol. Microbiol.">
        <title>The Global Catalogue of Microorganisms (GCM) 10K type strain sequencing project: providing services to taxonomists for standard genome sequencing and annotation.</title>
        <authorList>
            <consortium name="The Broad Institute Genomics Platform"/>
            <consortium name="The Broad Institute Genome Sequencing Center for Infectious Disease"/>
            <person name="Wu L."/>
            <person name="Ma J."/>
        </authorList>
    </citation>
    <scope>NUCLEOTIDE SEQUENCE [LARGE SCALE GENOMIC DNA]</scope>
    <source>
        <strain evidence="3 4">JCM 14735</strain>
    </source>
</reference>
<evidence type="ECO:0000256" key="1">
    <source>
        <dbReference type="SAM" id="MobiDB-lite"/>
    </source>
</evidence>
<dbReference type="NCBIfam" id="NF041681">
    <property type="entry name" value="HGxxPAAW"/>
    <property type="match status" value="1"/>
</dbReference>
<feature type="transmembrane region" description="Helical" evidence="2">
    <location>
        <begin position="53"/>
        <end position="73"/>
    </location>
</feature>
<evidence type="ECO:0000313" key="4">
    <source>
        <dbReference type="Proteomes" id="UP001501204"/>
    </source>
</evidence>